<protein>
    <submittedName>
        <fullName evidence="9">S-layer homology domain-containing protein</fullName>
    </submittedName>
</protein>
<evidence type="ECO:0000256" key="3">
    <source>
        <dbReference type="ARBA" id="ARBA00022737"/>
    </source>
</evidence>
<dbReference type="PROSITE" id="PS50106">
    <property type="entry name" value="PDZ"/>
    <property type="match status" value="1"/>
</dbReference>
<dbReference type="PANTHER" id="PTHR32060">
    <property type="entry name" value="TAIL-SPECIFIC PROTEASE"/>
    <property type="match status" value="1"/>
</dbReference>
<feature type="domain" description="SLH" evidence="8">
    <location>
        <begin position="569"/>
        <end position="638"/>
    </location>
</feature>
<dbReference type="SUPFAM" id="SSF52096">
    <property type="entry name" value="ClpP/crotonase"/>
    <property type="match status" value="1"/>
</dbReference>
<dbReference type="Pfam" id="PF03572">
    <property type="entry name" value="Peptidase_S41"/>
    <property type="match status" value="1"/>
</dbReference>
<feature type="signal peptide" evidence="6">
    <location>
        <begin position="1"/>
        <end position="25"/>
    </location>
</feature>
<dbReference type="GO" id="GO:0008236">
    <property type="term" value="F:serine-type peptidase activity"/>
    <property type="evidence" value="ECO:0007669"/>
    <property type="project" value="UniProtKB-KW"/>
</dbReference>
<dbReference type="InterPro" id="IPR005151">
    <property type="entry name" value="Tail-specific_protease"/>
</dbReference>
<organism evidence="9 10">
    <name type="scientific">Candidatus Flavonifractor intestinipullorum</name>
    <dbReference type="NCBI Taxonomy" id="2838587"/>
    <lineage>
        <taxon>Bacteria</taxon>
        <taxon>Bacillati</taxon>
        <taxon>Bacillota</taxon>
        <taxon>Clostridia</taxon>
        <taxon>Eubacteriales</taxon>
        <taxon>Oscillospiraceae</taxon>
        <taxon>Flavonifractor</taxon>
    </lineage>
</organism>
<comment type="similarity">
    <text evidence="1">Belongs to the peptidase S41A family.</text>
</comment>
<reference evidence="9" key="2">
    <citation type="submission" date="2021-04" db="EMBL/GenBank/DDBJ databases">
        <authorList>
            <person name="Gilroy R."/>
        </authorList>
    </citation>
    <scope>NUCLEOTIDE SEQUENCE</scope>
    <source>
        <strain evidence="9">CHK189-11263</strain>
    </source>
</reference>
<evidence type="ECO:0000256" key="1">
    <source>
        <dbReference type="ARBA" id="ARBA00009179"/>
    </source>
</evidence>
<feature type="domain" description="PDZ" evidence="7">
    <location>
        <begin position="84"/>
        <end position="136"/>
    </location>
</feature>
<dbReference type="Pfam" id="PF00395">
    <property type="entry name" value="SLH"/>
    <property type="match status" value="2"/>
</dbReference>
<evidence type="ECO:0000259" key="7">
    <source>
        <dbReference type="PROSITE" id="PS50106"/>
    </source>
</evidence>
<dbReference type="Pfam" id="PF17820">
    <property type="entry name" value="PDZ_6"/>
    <property type="match status" value="1"/>
</dbReference>
<keyword evidence="5" id="KW-0720">Serine protease</keyword>
<dbReference type="Gene3D" id="3.90.226.10">
    <property type="entry name" value="2-enoyl-CoA Hydratase, Chain A, domain 1"/>
    <property type="match status" value="1"/>
</dbReference>
<dbReference type="GO" id="GO:0006508">
    <property type="term" value="P:proteolysis"/>
    <property type="evidence" value="ECO:0007669"/>
    <property type="project" value="UniProtKB-KW"/>
</dbReference>
<feature type="domain" description="SLH" evidence="8">
    <location>
        <begin position="498"/>
        <end position="561"/>
    </location>
</feature>
<proteinExistence type="inferred from homology"/>
<keyword evidence="4" id="KW-0378">Hydrolase</keyword>
<evidence type="ECO:0000256" key="5">
    <source>
        <dbReference type="ARBA" id="ARBA00022825"/>
    </source>
</evidence>
<comment type="caution">
    <text evidence="9">The sequence shown here is derived from an EMBL/GenBank/DDBJ whole genome shotgun (WGS) entry which is preliminary data.</text>
</comment>
<accession>A0A9D2S5K9</accession>
<keyword evidence="2" id="KW-0645">Protease</keyword>
<dbReference type="Gene3D" id="3.30.750.44">
    <property type="match status" value="1"/>
</dbReference>
<evidence type="ECO:0000256" key="6">
    <source>
        <dbReference type="SAM" id="SignalP"/>
    </source>
</evidence>
<dbReference type="PROSITE" id="PS51272">
    <property type="entry name" value="SLH"/>
    <property type="match status" value="3"/>
</dbReference>
<dbReference type="PANTHER" id="PTHR32060:SF22">
    <property type="entry name" value="CARBOXYL-TERMINAL-PROCESSING PEPTIDASE 3, CHLOROPLASTIC"/>
    <property type="match status" value="1"/>
</dbReference>
<feature type="chain" id="PRO_5039687103" evidence="6">
    <location>
        <begin position="26"/>
        <end position="638"/>
    </location>
</feature>
<evidence type="ECO:0000256" key="4">
    <source>
        <dbReference type="ARBA" id="ARBA00022801"/>
    </source>
</evidence>
<dbReference type="CDD" id="cd06782">
    <property type="entry name" value="cpPDZ_CPP-like"/>
    <property type="match status" value="1"/>
</dbReference>
<dbReference type="AlphaFoldDB" id="A0A9D2S5K9"/>
<dbReference type="InterPro" id="IPR001478">
    <property type="entry name" value="PDZ"/>
</dbReference>
<dbReference type="GO" id="GO:0004175">
    <property type="term" value="F:endopeptidase activity"/>
    <property type="evidence" value="ECO:0007669"/>
    <property type="project" value="TreeGrafter"/>
</dbReference>
<evidence type="ECO:0000313" key="9">
    <source>
        <dbReference type="EMBL" id="HJB56250.1"/>
    </source>
</evidence>
<dbReference type="InterPro" id="IPR001119">
    <property type="entry name" value="SLH_dom"/>
</dbReference>
<dbReference type="CDD" id="cd07560">
    <property type="entry name" value="Peptidase_S41_CPP"/>
    <property type="match status" value="1"/>
</dbReference>
<dbReference type="InterPro" id="IPR041489">
    <property type="entry name" value="PDZ_6"/>
</dbReference>
<dbReference type="SUPFAM" id="SSF50156">
    <property type="entry name" value="PDZ domain-like"/>
    <property type="match status" value="1"/>
</dbReference>
<dbReference type="InterPro" id="IPR004447">
    <property type="entry name" value="Peptidase_S41A"/>
</dbReference>
<dbReference type="InterPro" id="IPR036034">
    <property type="entry name" value="PDZ_sf"/>
</dbReference>
<gene>
    <name evidence="9" type="ORF">H9714_01720</name>
</gene>
<reference evidence="9" key="1">
    <citation type="journal article" date="2021" name="PeerJ">
        <title>Extensive microbial diversity within the chicken gut microbiome revealed by metagenomics and culture.</title>
        <authorList>
            <person name="Gilroy R."/>
            <person name="Ravi A."/>
            <person name="Getino M."/>
            <person name="Pursley I."/>
            <person name="Horton D.L."/>
            <person name="Alikhan N.F."/>
            <person name="Baker D."/>
            <person name="Gharbi K."/>
            <person name="Hall N."/>
            <person name="Watson M."/>
            <person name="Adriaenssens E.M."/>
            <person name="Foster-Nyarko E."/>
            <person name="Jarju S."/>
            <person name="Secka A."/>
            <person name="Antonio M."/>
            <person name="Oren A."/>
            <person name="Chaudhuri R.R."/>
            <person name="La Ragione R."/>
            <person name="Hildebrand F."/>
            <person name="Pallen M.J."/>
        </authorList>
    </citation>
    <scope>NUCLEOTIDE SEQUENCE</scope>
    <source>
        <strain evidence="9">CHK189-11263</strain>
    </source>
</reference>
<dbReference type="Gene3D" id="2.30.42.10">
    <property type="match status" value="1"/>
</dbReference>
<dbReference type="Proteomes" id="UP000824208">
    <property type="component" value="Unassembled WGS sequence"/>
</dbReference>
<dbReference type="EMBL" id="DWYC01000018">
    <property type="protein sequence ID" value="HJB56250.1"/>
    <property type="molecule type" value="Genomic_DNA"/>
</dbReference>
<keyword evidence="3" id="KW-0677">Repeat</keyword>
<dbReference type="SMART" id="SM00228">
    <property type="entry name" value="PDZ"/>
    <property type="match status" value="1"/>
</dbReference>
<evidence type="ECO:0000256" key="2">
    <source>
        <dbReference type="ARBA" id="ARBA00022670"/>
    </source>
</evidence>
<sequence length="638" mass="68041">MMNRFARRAGAWVLAAALLSAPAQALTAEQAAGLLEEYYVDDVPASVLEQPTVEAMLAALGDPYTEYLTAEEYQAFLDSMEDTGFVGIGIASQMGEEGLTITAVLADSPALEAGLQAGDIITAVDGQSAAGVEAATVTGWIQGEEGTRVTLACLRDGEAFTVTVERRPITLAATATELLEDHVAYLVCTTFGNDTIEHMREGVTQYSGQADHWIVDLRDNGGGLTQAAVQGVGLFSGPSTVGYLRDSTGTVYAYQQEEEAATIEPVIVLSNRNTASASELFARGIADLNCGIVVGGRSYGKGVAQTLLDQSVFPDYFSDGSALKITTNRFYSPTGATTHVVGVIPDLLVPEDLADEVAMLLSASNPGPDTSSCYRLDLGWRWYIDRERAADPDYAPAMAALLSAIPATAKLWVGTGGADGWRSTTPEEVAREVGVTFEDRSFRDTEESPYALAIDLLATYGLLSGSGDGTFQPEGTLTRAQLCALLAQALNCDTASVRESAFSDVSLEAWYGPAVNALAQMGLVSGAGDGTFRPDEPVNHEQFFSIMGRLARYLNLRFDQASQNMPQDATAVAGLLSYSDWARDEVWLLAMSQRGLFGNTINLLWDDASDIEPQAVTTREEAAALLYQVLSYTDIIPS</sequence>
<keyword evidence="6" id="KW-0732">Signal</keyword>
<dbReference type="InterPro" id="IPR029045">
    <property type="entry name" value="ClpP/crotonase-like_dom_sf"/>
</dbReference>
<evidence type="ECO:0000259" key="8">
    <source>
        <dbReference type="PROSITE" id="PS51272"/>
    </source>
</evidence>
<dbReference type="SMART" id="SM00245">
    <property type="entry name" value="TSPc"/>
    <property type="match status" value="1"/>
</dbReference>
<name>A0A9D2S5K9_9FIRM</name>
<evidence type="ECO:0000313" key="10">
    <source>
        <dbReference type="Proteomes" id="UP000824208"/>
    </source>
</evidence>
<feature type="domain" description="SLH" evidence="8">
    <location>
        <begin position="437"/>
        <end position="497"/>
    </location>
</feature>